<protein>
    <submittedName>
        <fullName evidence="2">Uncharacterized protein</fullName>
    </submittedName>
</protein>
<evidence type="ECO:0000313" key="2">
    <source>
        <dbReference type="EMBL" id="JAE10703.1"/>
    </source>
</evidence>
<proteinExistence type="predicted"/>
<reference evidence="2" key="1">
    <citation type="submission" date="2014-09" db="EMBL/GenBank/DDBJ databases">
        <authorList>
            <person name="Magalhaes I.L.F."/>
            <person name="Oliveira U."/>
            <person name="Santos F.R."/>
            <person name="Vidigal T.H.D.A."/>
            <person name="Brescovit A.D."/>
            <person name="Santos A.J."/>
        </authorList>
    </citation>
    <scope>NUCLEOTIDE SEQUENCE</scope>
    <source>
        <tissue evidence="2">Shoot tissue taken approximately 20 cm above the soil surface</tissue>
    </source>
</reference>
<feature type="compositionally biased region" description="Low complexity" evidence="1">
    <location>
        <begin position="17"/>
        <end position="28"/>
    </location>
</feature>
<feature type="region of interest" description="Disordered" evidence="1">
    <location>
        <begin position="1"/>
        <end position="40"/>
    </location>
</feature>
<accession>A0A0A9FQW4</accession>
<sequence>MVHTVLPLLRPPRPNCSLPRLHSSRSLLPMPPTETAEPFG</sequence>
<dbReference type="EMBL" id="GBRH01187193">
    <property type="protein sequence ID" value="JAE10703.1"/>
    <property type="molecule type" value="Transcribed_RNA"/>
</dbReference>
<evidence type="ECO:0000256" key="1">
    <source>
        <dbReference type="SAM" id="MobiDB-lite"/>
    </source>
</evidence>
<dbReference type="AlphaFoldDB" id="A0A0A9FQW4"/>
<reference evidence="2" key="2">
    <citation type="journal article" date="2015" name="Data Brief">
        <title>Shoot transcriptome of the giant reed, Arundo donax.</title>
        <authorList>
            <person name="Barrero R.A."/>
            <person name="Guerrero F.D."/>
            <person name="Moolhuijzen P."/>
            <person name="Goolsby J.A."/>
            <person name="Tidwell J."/>
            <person name="Bellgard S.E."/>
            <person name="Bellgard M.I."/>
        </authorList>
    </citation>
    <scope>NUCLEOTIDE SEQUENCE</scope>
    <source>
        <tissue evidence="2">Shoot tissue taken approximately 20 cm above the soil surface</tissue>
    </source>
</reference>
<organism evidence="2">
    <name type="scientific">Arundo donax</name>
    <name type="common">Giant reed</name>
    <name type="synonym">Donax arundinaceus</name>
    <dbReference type="NCBI Taxonomy" id="35708"/>
    <lineage>
        <taxon>Eukaryota</taxon>
        <taxon>Viridiplantae</taxon>
        <taxon>Streptophyta</taxon>
        <taxon>Embryophyta</taxon>
        <taxon>Tracheophyta</taxon>
        <taxon>Spermatophyta</taxon>
        <taxon>Magnoliopsida</taxon>
        <taxon>Liliopsida</taxon>
        <taxon>Poales</taxon>
        <taxon>Poaceae</taxon>
        <taxon>PACMAD clade</taxon>
        <taxon>Arundinoideae</taxon>
        <taxon>Arundineae</taxon>
        <taxon>Arundo</taxon>
    </lineage>
</organism>
<name>A0A0A9FQW4_ARUDO</name>